<dbReference type="PIRSF" id="PIRSF004869">
    <property type="entry name" value="PflX_prd"/>
    <property type="match status" value="1"/>
</dbReference>
<feature type="binding site" evidence="5">
    <location>
        <position position="68"/>
    </location>
    <ligand>
        <name>[4Fe-4S] cluster</name>
        <dbReference type="ChEBI" id="CHEBI:49883"/>
        <note>4Fe-4S-S-AdoMet</note>
    </ligand>
</feature>
<evidence type="ECO:0000256" key="2">
    <source>
        <dbReference type="ARBA" id="ARBA00022723"/>
    </source>
</evidence>
<dbReference type="SUPFAM" id="SSF102114">
    <property type="entry name" value="Radical SAM enzymes"/>
    <property type="match status" value="1"/>
</dbReference>
<comment type="caution">
    <text evidence="6">The sequence shown here is derived from an EMBL/GenBank/DDBJ whole genome shotgun (WGS) entry which is preliminary data.</text>
</comment>
<evidence type="ECO:0000256" key="1">
    <source>
        <dbReference type="ARBA" id="ARBA00022691"/>
    </source>
</evidence>
<dbReference type="InterPro" id="IPR016431">
    <property type="entry name" value="Pyrv-formate_lyase-activ_prd"/>
</dbReference>
<proteinExistence type="predicted"/>
<feature type="binding site" evidence="5">
    <location>
        <position position="65"/>
    </location>
    <ligand>
        <name>[4Fe-4S] cluster</name>
        <dbReference type="ChEBI" id="CHEBI:49883"/>
        <note>4Fe-4S-S-AdoMet</note>
    </ligand>
</feature>
<reference evidence="6" key="2">
    <citation type="journal article" date="2021" name="PeerJ">
        <title>Extensive microbial diversity within the chicken gut microbiome revealed by metagenomics and culture.</title>
        <authorList>
            <person name="Gilroy R."/>
            <person name="Ravi A."/>
            <person name="Getino M."/>
            <person name="Pursley I."/>
            <person name="Horton D.L."/>
            <person name="Alikhan N.F."/>
            <person name="Baker D."/>
            <person name="Gharbi K."/>
            <person name="Hall N."/>
            <person name="Watson M."/>
            <person name="Adriaenssens E.M."/>
            <person name="Foster-Nyarko E."/>
            <person name="Jarju S."/>
            <person name="Secka A."/>
            <person name="Antonio M."/>
            <person name="Oren A."/>
            <person name="Chaudhuri R.R."/>
            <person name="La Ragione R."/>
            <person name="Hildebrand F."/>
            <person name="Pallen M.J."/>
        </authorList>
    </citation>
    <scope>NUCLEOTIDE SEQUENCE</scope>
    <source>
        <strain evidence="6">ChiHile30-977</strain>
    </source>
</reference>
<evidence type="ECO:0000256" key="4">
    <source>
        <dbReference type="ARBA" id="ARBA00023014"/>
    </source>
</evidence>
<dbReference type="InterPro" id="IPR040085">
    <property type="entry name" value="MJ0674-like"/>
</dbReference>
<comment type="cofactor">
    <cofactor evidence="5">
        <name>[4Fe-4S] cluster</name>
        <dbReference type="ChEBI" id="CHEBI:49883"/>
    </cofactor>
    <text evidence="5">Binds 1 [4Fe-4S] cluster. The cluster is coordinated with 3 cysteines and an exchangeable S-adenosyl-L-methionine.</text>
</comment>
<dbReference type="AlphaFoldDB" id="A0A9D0YUK6"/>
<dbReference type="SFLD" id="SFLDG01099">
    <property type="entry name" value="Uncharacterised_Radical_SAM_Su"/>
    <property type="match status" value="1"/>
</dbReference>
<dbReference type="Gene3D" id="3.20.20.70">
    <property type="entry name" value="Aldolase class I"/>
    <property type="match status" value="1"/>
</dbReference>
<dbReference type="GO" id="GO:0003824">
    <property type="term" value="F:catalytic activity"/>
    <property type="evidence" value="ECO:0007669"/>
    <property type="project" value="InterPro"/>
</dbReference>
<name>A0A9D0YUK6_9FIRM</name>
<evidence type="ECO:0000313" key="7">
    <source>
        <dbReference type="Proteomes" id="UP000886819"/>
    </source>
</evidence>
<dbReference type="PANTHER" id="PTHR43075">
    <property type="entry name" value="FORMATE LYASE ACTIVATING ENZYME, PUTATIVE (AFU_ORTHOLOGUE AFUA_2G15630)-RELATED"/>
    <property type="match status" value="1"/>
</dbReference>
<dbReference type="GO" id="GO:0051536">
    <property type="term" value="F:iron-sulfur cluster binding"/>
    <property type="evidence" value="ECO:0007669"/>
    <property type="project" value="UniProtKB-KW"/>
</dbReference>
<dbReference type="InterPro" id="IPR058240">
    <property type="entry name" value="rSAM_sf"/>
</dbReference>
<sequence>MLLTSCTLCPRRCAARREPTRGWGRCGMGMLPVVARAAPHFGEEPCISGTRGSGTVFFCGCALGCVFCQNADISRAVPRTARTLDAGALGALFAELADKGVHNINLVTASHFVPVVAEALRRCPPGIPVVYNCGGYESVQTLRMLEGLVDVYLPDYKFADADTAAVCAQAPDYPQTALEAIVEMRRQTGEAVFSPEGILLRGTLVRHLVLPGLTGASMAALTRLREALPADVRVSLMGQYTPFGPARGIRGLDRPLLRREYRRVAAHMRALGFDGYLQTPEASGTDMIPAWDGEGLKGKGKPC</sequence>
<dbReference type="Proteomes" id="UP000886819">
    <property type="component" value="Unassembled WGS sequence"/>
</dbReference>
<organism evidence="6 7">
    <name type="scientific">Candidatus Avichristensenella intestinipullorum</name>
    <dbReference type="NCBI Taxonomy" id="2840693"/>
    <lineage>
        <taxon>Bacteria</taxon>
        <taxon>Bacillati</taxon>
        <taxon>Bacillota</taxon>
        <taxon>Clostridia</taxon>
        <taxon>Candidatus Avichristensenella</taxon>
    </lineage>
</organism>
<dbReference type="InterPro" id="IPR007197">
    <property type="entry name" value="rSAM"/>
</dbReference>
<dbReference type="InterPro" id="IPR013785">
    <property type="entry name" value="Aldolase_TIM"/>
</dbReference>
<dbReference type="PANTHER" id="PTHR43075:SF1">
    <property type="entry name" value="FORMATE LYASE ACTIVATING ENZYME, PUTATIVE (AFU_ORTHOLOGUE AFUA_2G15630)-RELATED"/>
    <property type="match status" value="1"/>
</dbReference>
<evidence type="ECO:0000256" key="5">
    <source>
        <dbReference type="PIRSR" id="PIRSR004869-50"/>
    </source>
</evidence>
<evidence type="ECO:0000256" key="3">
    <source>
        <dbReference type="ARBA" id="ARBA00023004"/>
    </source>
</evidence>
<keyword evidence="3 5" id="KW-0408">Iron</keyword>
<evidence type="ECO:0000313" key="6">
    <source>
        <dbReference type="EMBL" id="HIQ62140.1"/>
    </source>
</evidence>
<reference evidence="6" key="1">
    <citation type="submission" date="2020-10" db="EMBL/GenBank/DDBJ databases">
        <authorList>
            <person name="Gilroy R."/>
        </authorList>
    </citation>
    <scope>NUCLEOTIDE SEQUENCE</scope>
    <source>
        <strain evidence="6">ChiHile30-977</strain>
    </source>
</reference>
<accession>A0A9D0YUK6</accession>
<feature type="binding site" evidence="5">
    <location>
        <position position="61"/>
    </location>
    <ligand>
        <name>[4Fe-4S] cluster</name>
        <dbReference type="ChEBI" id="CHEBI:49883"/>
        <note>4Fe-4S-S-AdoMet</note>
    </ligand>
</feature>
<protein>
    <submittedName>
        <fullName evidence="6">Radical SAM protein</fullName>
    </submittedName>
</protein>
<dbReference type="GO" id="GO:0046872">
    <property type="term" value="F:metal ion binding"/>
    <property type="evidence" value="ECO:0007669"/>
    <property type="project" value="UniProtKB-KW"/>
</dbReference>
<gene>
    <name evidence="6" type="ORF">IAA66_00960</name>
</gene>
<keyword evidence="2 5" id="KW-0479">Metal-binding</keyword>
<keyword evidence="1 5" id="KW-0949">S-adenosyl-L-methionine</keyword>
<dbReference type="EMBL" id="DVFI01000012">
    <property type="protein sequence ID" value="HIQ62140.1"/>
    <property type="molecule type" value="Genomic_DNA"/>
</dbReference>
<dbReference type="SFLD" id="SFLDS00029">
    <property type="entry name" value="Radical_SAM"/>
    <property type="match status" value="1"/>
</dbReference>
<keyword evidence="4 5" id="KW-0411">Iron-sulfur</keyword>